<dbReference type="InterPro" id="IPR051783">
    <property type="entry name" value="NAD(P)-dependent_oxidoreduct"/>
</dbReference>
<name>A0ABQ4CRX8_9ACTN</name>
<dbReference type="PANTHER" id="PTHR48079:SF6">
    <property type="entry name" value="NAD(P)-BINDING DOMAIN-CONTAINING PROTEIN-RELATED"/>
    <property type="match status" value="1"/>
</dbReference>
<evidence type="ECO:0000313" key="2">
    <source>
        <dbReference type="EMBL" id="GIF74034.1"/>
    </source>
</evidence>
<dbReference type="Pfam" id="PF01370">
    <property type="entry name" value="Epimerase"/>
    <property type="match status" value="1"/>
</dbReference>
<protein>
    <submittedName>
        <fullName evidence="2">dTDP-glucose 4,6-dehydratase</fullName>
    </submittedName>
</protein>
<dbReference type="PANTHER" id="PTHR48079">
    <property type="entry name" value="PROTEIN YEEZ"/>
    <property type="match status" value="1"/>
</dbReference>
<dbReference type="InterPro" id="IPR036291">
    <property type="entry name" value="NAD(P)-bd_dom_sf"/>
</dbReference>
<reference evidence="2 3" key="1">
    <citation type="submission" date="2021-01" db="EMBL/GenBank/DDBJ databases">
        <title>Whole genome shotgun sequence of Asanoa siamensis NBRC 107932.</title>
        <authorList>
            <person name="Komaki H."/>
            <person name="Tamura T."/>
        </authorList>
    </citation>
    <scope>NUCLEOTIDE SEQUENCE [LARGE SCALE GENOMIC DNA]</scope>
    <source>
        <strain evidence="2 3">NBRC 107932</strain>
    </source>
</reference>
<dbReference type="InterPro" id="IPR001509">
    <property type="entry name" value="Epimerase_deHydtase"/>
</dbReference>
<dbReference type="EMBL" id="BONE01000026">
    <property type="protein sequence ID" value="GIF74034.1"/>
    <property type="molecule type" value="Genomic_DNA"/>
</dbReference>
<sequence length="293" mass="31822">MLVARGHEVFATTRDAAKAERLGATAVVLDPLDRDAVRAAVRDAAPDVVVHQLTALSGTFDLKHFDRFFQQTNVLRTRGLDILLDAAVAAGARRFVAQGYTGWSNARTGGPVKTEADPLDPTPTRASRESLAAIRHIEATVPHTPGIEGIVLRYGSFYGPDNTLGKGGEMAEMIAKRRLPVVGAGTGVWSFIHIDDAARATVLAIESDRTGVYNIVDDEPVPVREWLPYVANVLGARAPMRVPVWLAKMLIGEHGVSMMTKVRGSSNAKASRELGWKPSYPTWRDGFRREFAG</sequence>
<evidence type="ECO:0000313" key="3">
    <source>
        <dbReference type="Proteomes" id="UP000604117"/>
    </source>
</evidence>
<keyword evidence="3" id="KW-1185">Reference proteome</keyword>
<organism evidence="2 3">
    <name type="scientific">Asanoa siamensis</name>
    <dbReference type="NCBI Taxonomy" id="926357"/>
    <lineage>
        <taxon>Bacteria</taxon>
        <taxon>Bacillati</taxon>
        <taxon>Actinomycetota</taxon>
        <taxon>Actinomycetes</taxon>
        <taxon>Micromonosporales</taxon>
        <taxon>Micromonosporaceae</taxon>
        <taxon>Asanoa</taxon>
    </lineage>
</organism>
<dbReference type="Proteomes" id="UP000604117">
    <property type="component" value="Unassembled WGS sequence"/>
</dbReference>
<evidence type="ECO:0000259" key="1">
    <source>
        <dbReference type="Pfam" id="PF01370"/>
    </source>
</evidence>
<feature type="domain" description="NAD-dependent epimerase/dehydratase" evidence="1">
    <location>
        <begin position="2"/>
        <end position="215"/>
    </location>
</feature>
<dbReference type="SUPFAM" id="SSF51735">
    <property type="entry name" value="NAD(P)-binding Rossmann-fold domains"/>
    <property type="match status" value="1"/>
</dbReference>
<proteinExistence type="predicted"/>
<dbReference type="Gene3D" id="3.40.50.720">
    <property type="entry name" value="NAD(P)-binding Rossmann-like Domain"/>
    <property type="match status" value="1"/>
</dbReference>
<comment type="caution">
    <text evidence="2">The sequence shown here is derived from an EMBL/GenBank/DDBJ whole genome shotgun (WGS) entry which is preliminary data.</text>
</comment>
<gene>
    <name evidence="2" type="ORF">Asi02nite_35520</name>
</gene>
<accession>A0ABQ4CRX8</accession>